<gene>
    <name evidence="1" type="ORF">ACELLULO517_25565</name>
</gene>
<reference evidence="1 2" key="1">
    <citation type="journal article" date="2021" name="Microorganisms">
        <title>Acidisoma silvae sp. nov. and Acidisomacellulosilytica sp. nov., Two Acidophilic Bacteria Isolated from Decaying Wood, Hydrolyzing Cellulose and Producing Poly-3-hydroxybutyrate.</title>
        <authorList>
            <person name="Mieszkin S."/>
            <person name="Pouder E."/>
            <person name="Uroz S."/>
            <person name="Simon-Colin C."/>
            <person name="Alain K."/>
        </authorList>
    </citation>
    <scope>NUCLEOTIDE SEQUENCE [LARGE SCALE GENOMIC DNA]</scope>
    <source>
        <strain evidence="1 2">HW T5.17</strain>
    </source>
</reference>
<accession>A0A963Z877</accession>
<dbReference type="AlphaFoldDB" id="A0A963Z877"/>
<evidence type="ECO:0008006" key="3">
    <source>
        <dbReference type="Google" id="ProtNLM"/>
    </source>
</evidence>
<dbReference type="RefSeq" id="WP_227310312.1">
    <property type="nucleotide sequence ID" value="NZ_JAESVA010000015.1"/>
</dbReference>
<organism evidence="1 2">
    <name type="scientific">Acidisoma cellulosilyticum</name>
    <dbReference type="NCBI Taxonomy" id="2802395"/>
    <lineage>
        <taxon>Bacteria</taxon>
        <taxon>Pseudomonadati</taxon>
        <taxon>Pseudomonadota</taxon>
        <taxon>Alphaproteobacteria</taxon>
        <taxon>Acetobacterales</taxon>
        <taxon>Acidocellaceae</taxon>
        <taxon>Acidisoma</taxon>
    </lineage>
</organism>
<evidence type="ECO:0000313" key="1">
    <source>
        <dbReference type="EMBL" id="MCB8883643.1"/>
    </source>
</evidence>
<protein>
    <recommendedName>
        <fullName evidence="3">Anti-sigma factor</fullName>
    </recommendedName>
</protein>
<evidence type="ECO:0000313" key="2">
    <source>
        <dbReference type="Proteomes" id="UP000721844"/>
    </source>
</evidence>
<keyword evidence="2" id="KW-1185">Reference proteome</keyword>
<proteinExistence type="predicted"/>
<dbReference type="Proteomes" id="UP000721844">
    <property type="component" value="Unassembled WGS sequence"/>
</dbReference>
<comment type="caution">
    <text evidence="1">The sequence shown here is derived from an EMBL/GenBank/DDBJ whole genome shotgun (WGS) entry which is preliminary data.</text>
</comment>
<name>A0A963Z877_9PROT</name>
<sequence>MTVQTPTDPELVAYVDGELSQDDRARVELAMAYDPQIAARMAALSGATFGMRKAFAPLLSEAPVEKMLSSLGDIPTKVAPRPVQTVNKTAGGGRRWMIAAGLALVVLGGLGDHLAFAPKPVAVAENSGHWRDIVASYVRLYTPETFANVSDDAALQARQLQTVSRAMGLHLDPKTIAFAGLQFKQAQLLQYDATPIAELNYLDPQYGPMSLCIMPSDAAPSAPEAEMRRGLNVSYWNDGHRSFMVIGAQPASYLGEVARRLGSTLASISVDQDLGKSGITI</sequence>
<dbReference type="EMBL" id="JAESVA010000015">
    <property type="protein sequence ID" value="MCB8883643.1"/>
    <property type="molecule type" value="Genomic_DNA"/>
</dbReference>